<keyword evidence="2 4" id="KW-0378">Hydrolase</keyword>
<evidence type="ECO:0000313" key="5">
    <source>
        <dbReference type="Proteomes" id="UP001271792"/>
    </source>
</evidence>
<sequence length="739" mass="77216">MPDDPQWPTEDDDAESVAAASQSTVQVNRPSVDQPTMRFPLAAVLSAPSTQEPLRSSPVRSSPNATGPGQAAPGVPTAGSGAPGGPSGEAAGGKSHGAIGPEVGQPRAVPVRVEPKNDRTRVVPRPEQKTTELSVPPGKTARVDQLPHLEQSWFDKPVKSDRQQHQQQSRPEQTRRVDQLQGQAPPRQEPQRQEPQRQEPQRQEPQRQEPQRQEPQRQEPERQEPERHEPQRHEPQRHEPQRHEPQRQEPQRAEPARPVPPPRQESRDLPVTGYEEEPEDRLAEEPRKSRKPLFAVLSLLVVAALAGATIYAVDEFGGTKAIETRPPAAPANVQPLVKAATAGAPAPTPAGVKQALTGPAGNSALGTLTGSVIDPASGTALWQQGDTTPATPASSLKILTAAAALLSLEKTDRLSTKVVQGAEPGTVVIVGGGDPTISGAPGRSVYPGAATLDDLVGQVKAKGAVTKVQFDLSRYAGEALGPQWESVDIAGGSVAPIVPFMLDGGRIDQTNVNGARTGSPAQAAADVFAQRIGAPGATAGAAPAGAQVLGEIKSASIEQLVDNMMQISDNVLTEAIAREIAIKTGNEPSFAGGVKAVRDVLSKNGFDLTGANFVDGSGLSATNKIPAKLLTDVLTTAAKPTLDDARTAKLRPLLTALPVAGGSGTLAGRYGGTAAPGKGWVRAKTGTLTGVNALAGMVVDVDGRVLVFSFMSASNRNPETEVRPALDVLAAALRGCGCS</sequence>
<keyword evidence="4" id="KW-0121">Carboxypeptidase</keyword>
<dbReference type="Pfam" id="PF02113">
    <property type="entry name" value="Peptidase_S13"/>
    <property type="match status" value="1"/>
</dbReference>
<organism evidence="4 5">
    <name type="scientific">Lentzea kristufekii</name>
    <dbReference type="NCBI Taxonomy" id="3095430"/>
    <lineage>
        <taxon>Bacteria</taxon>
        <taxon>Bacillati</taxon>
        <taxon>Actinomycetota</taxon>
        <taxon>Actinomycetes</taxon>
        <taxon>Pseudonocardiales</taxon>
        <taxon>Pseudonocardiaceae</taxon>
        <taxon>Lentzea</taxon>
    </lineage>
</organism>
<dbReference type="PRINTS" id="PR00922">
    <property type="entry name" value="DADACBPTASE3"/>
</dbReference>
<evidence type="ECO:0000256" key="2">
    <source>
        <dbReference type="ARBA" id="ARBA00022801"/>
    </source>
</evidence>
<dbReference type="PANTHER" id="PTHR30023">
    <property type="entry name" value="D-ALANYL-D-ALANINE CARBOXYPEPTIDASE"/>
    <property type="match status" value="1"/>
</dbReference>
<dbReference type="NCBIfam" id="TIGR00666">
    <property type="entry name" value="PBP4"/>
    <property type="match status" value="1"/>
</dbReference>
<evidence type="ECO:0000313" key="4">
    <source>
        <dbReference type="EMBL" id="MDX8051398.1"/>
    </source>
</evidence>
<feature type="compositionally biased region" description="Basic and acidic residues" evidence="3">
    <location>
        <begin position="189"/>
        <end position="255"/>
    </location>
</feature>
<keyword evidence="5" id="KW-1185">Reference proteome</keyword>
<dbReference type="PANTHER" id="PTHR30023:SF0">
    <property type="entry name" value="PENICILLIN-SENSITIVE CARBOXYPEPTIDASE A"/>
    <property type="match status" value="1"/>
</dbReference>
<evidence type="ECO:0000256" key="3">
    <source>
        <dbReference type="SAM" id="MobiDB-lite"/>
    </source>
</evidence>
<comment type="caution">
    <text evidence="4">The sequence shown here is derived from an EMBL/GenBank/DDBJ whole genome shotgun (WGS) entry which is preliminary data.</text>
</comment>
<feature type="compositionally biased region" description="Acidic residues" evidence="3">
    <location>
        <begin position="1"/>
        <end position="15"/>
    </location>
</feature>
<comment type="similarity">
    <text evidence="1">Belongs to the peptidase S13 family.</text>
</comment>
<name>A0ABU4TSX8_9PSEU</name>
<accession>A0ABU4TSX8</accession>
<dbReference type="Proteomes" id="UP001271792">
    <property type="component" value="Unassembled WGS sequence"/>
</dbReference>
<dbReference type="EMBL" id="JAXAVV010000008">
    <property type="protein sequence ID" value="MDX8051398.1"/>
    <property type="molecule type" value="Genomic_DNA"/>
</dbReference>
<reference evidence="4 5" key="1">
    <citation type="submission" date="2023-11" db="EMBL/GenBank/DDBJ databases">
        <title>Lentzea sokolovensis, sp. nov., Lentzea kristufkii, sp. nov., and Lentzea miocenensis, sp. nov., rare actinobacteria from Sokolov Coal Basin, Miocene lacustrine sediment, Czech Republic.</title>
        <authorList>
            <person name="Lara A."/>
            <person name="Kotroba L."/>
            <person name="Nouioui I."/>
            <person name="Neumann-Schaal M."/>
            <person name="Mast Y."/>
            <person name="Chronakova A."/>
        </authorList>
    </citation>
    <scope>NUCLEOTIDE SEQUENCE [LARGE SCALE GENOMIC DNA]</scope>
    <source>
        <strain evidence="4 5">BCCO 10_0798</strain>
    </source>
</reference>
<protein>
    <submittedName>
        <fullName evidence="4">D-alanyl-D-alanine carboxypeptidase/D-alanyl-D-alanine-endopeptidase</fullName>
        <ecNumber evidence="4">3.4.16.4</ecNumber>
    </submittedName>
</protein>
<dbReference type="InterPro" id="IPR000667">
    <property type="entry name" value="Peptidase_S13"/>
</dbReference>
<dbReference type="EC" id="3.4.16.4" evidence="4"/>
<feature type="compositionally biased region" description="Polar residues" evidence="3">
    <location>
        <begin position="47"/>
        <end position="67"/>
    </location>
</feature>
<feature type="compositionally biased region" description="Basic and acidic residues" evidence="3">
    <location>
        <begin position="113"/>
        <end position="130"/>
    </location>
</feature>
<evidence type="ECO:0000256" key="1">
    <source>
        <dbReference type="ARBA" id="ARBA00006096"/>
    </source>
</evidence>
<dbReference type="SUPFAM" id="SSF56601">
    <property type="entry name" value="beta-lactamase/transpeptidase-like"/>
    <property type="match status" value="1"/>
</dbReference>
<gene>
    <name evidence="4" type="primary">dacB</name>
    <name evidence="4" type="ORF">SK571_18570</name>
</gene>
<dbReference type="RefSeq" id="WP_319985323.1">
    <property type="nucleotide sequence ID" value="NZ_JAXAVV010000008.1"/>
</dbReference>
<feature type="region of interest" description="Disordered" evidence="3">
    <location>
        <begin position="1"/>
        <end position="287"/>
    </location>
</feature>
<keyword evidence="4" id="KW-0645">Protease</keyword>
<dbReference type="GO" id="GO:0009002">
    <property type="term" value="F:serine-type D-Ala-D-Ala carboxypeptidase activity"/>
    <property type="evidence" value="ECO:0007669"/>
    <property type="project" value="UniProtKB-EC"/>
</dbReference>
<feature type="compositionally biased region" description="Low complexity" evidence="3">
    <location>
        <begin position="71"/>
        <end position="80"/>
    </location>
</feature>
<dbReference type="Gene3D" id="3.40.710.10">
    <property type="entry name" value="DD-peptidase/beta-lactamase superfamily"/>
    <property type="match status" value="2"/>
</dbReference>
<dbReference type="InterPro" id="IPR012338">
    <property type="entry name" value="Beta-lactam/transpept-like"/>
</dbReference>
<feature type="compositionally biased region" description="Polar residues" evidence="3">
    <location>
        <begin position="22"/>
        <end position="34"/>
    </location>
</feature>
<feature type="compositionally biased region" description="Gly residues" evidence="3">
    <location>
        <begin position="81"/>
        <end position="95"/>
    </location>
</feature>
<proteinExistence type="inferred from homology"/>